<dbReference type="Gene3D" id="4.10.240.10">
    <property type="entry name" value="Zn(2)-C6 fungal-type DNA-binding domain"/>
    <property type="match status" value="1"/>
</dbReference>
<sequence length="780" mass="86743">MAERSQPRKRSSYRRNYQACEACKKQKGRCDLGSCDDPQPPCTRCRRARRECVFGPSRYSTKGAKYQANSSEPDQTSLGGSNATASHGLPAPSVPSTASWPSTETTRQGSHDRQLNTSSSTVETAVPKQLTQDGLKDQLMHTPLKNNIDAMHLLSTAARYESANSDPLGGPKCHHPPMHGTPPAWQGDFATSTASQMKFNHEECLAHWDDESFNTWLHFRLCKDKILSPTECIHLLKYYFNHMNPLYPILSDHYLDPANHWTLLQEEPILCCTIIAIACRYGSLPGHSAFSRRLIAHKSLFRHIQTALSRVIWGLEADAIVGRTLGFIQSLLLLTTWHLEALYLLSDLSEQALPTDFENQAHGKHFFEKSERGLHGTLIAKLSKQSNKMSWMLLGVASTLAQEIGLFDEGPDGINSLPVKGQDTPERFLRVRKFLILNTVESAFRCGRSSSLNHPFSSSLDSRAFDSHINLDQSDRGVHQSLDCIIELARIARLATNTLYATPSQTKAFISNKQYFDIIAHFDQSLESWFTRWQNIPNIPLPFRLQSEIMYHNSRSYFHLIAIQAILERSASLSGPVNNAEQQRSALTANTTAAVSLPEASRDMELVKVIATGSRRVLELTVELHKIGFFRNVSETLLQHIITSAVFGMKVLGLSIEPRSDMVGLLNEVIHIMNTTAVDDLHPGPLYAESLATLLHKVQSVDRPGPDPAPSQQQNVPTSGPVSIPSSSLPQYTNMADQSFRSGGSNLEALEGDFLGGDWSDWLAFQLDPTLSAFETGFLV</sequence>
<dbReference type="CDD" id="cd00067">
    <property type="entry name" value="GAL4"/>
    <property type="match status" value="1"/>
</dbReference>
<feature type="region of interest" description="Disordered" evidence="2">
    <location>
        <begin position="61"/>
        <end position="127"/>
    </location>
</feature>
<feature type="domain" description="Zn(2)-C6 fungal-type" evidence="3">
    <location>
        <begin position="19"/>
        <end position="54"/>
    </location>
</feature>
<dbReference type="InterPro" id="IPR036864">
    <property type="entry name" value="Zn2-C6_fun-type_DNA-bd_sf"/>
</dbReference>
<evidence type="ECO:0000313" key="5">
    <source>
        <dbReference type="Proteomes" id="UP001456524"/>
    </source>
</evidence>
<reference evidence="4 5" key="1">
    <citation type="journal article" date="2022" name="G3 (Bethesda)">
        <title>Enemy or ally: a genomic approach to elucidate the lifestyle of Phyllosticta citrichinaensis.</title>
        <authorList>
            <person name="Buijs V.A."/>
            <person name="Groenewald J.Z."/>
            <person name="Haridas S."/>
            <person name="LaButti K.M."/>
            <person name="Lipzen A."/>
            <person name="Martin F.M."/>
            <person name="Barry K."/>
            <person name="Grigoriev I.V."/>
            <person name="Crous P.W."/>
            <person name="Seidl M.F."/>
        </authorList>
    </citation>
    <scope>NUCLEOTIDE SEQUENCE [LARGE SCALE GENOMIC DNA]</scope>
    <source>
        <strain evidence="4 5">CBS 129764</strain>
    </source>
</reference>
<dbReference type="EMBL" id="JBBWUH010000003">
    <property type="protein sequence ID" value="KAK8174188.1"/>
    <property type="molecule type" value="Genomic_DNA"/>
</dbReference>
<dbReference type="InterPro" id="IPR001138">
    <property type="entry name" value="Zn2Cys6_DnaBD"/>
</dbReference>
<organism evidence="4 5">
    <name type="scientific">Phyllosticta citrichinensis</name>
    <dbReference type="NCBI Taxonomy" id="1130410"/>
    <lineage>
        <taxon>Eukaryota</taxon>
        <taxon>Fungi</taxon>
        <taxon>Dikarya</taxon>
        <taxon>Ascomycota</taxon>
        <taxon>Pezizomycotina</taxon>
        <taxon>Dothideomycetes</taxon>
        <taxon>Dothideomycetes incertae sedis</taxon>
        <taxon>Botryosphaeriales</taxon>
        <taxon>Phyllostictaceae</taxon>
        <taxon>Phyllosticta</taxon>
    </lineage>
</organism>
<dbReference type="PANTHER" id="PTHR31644">
    <property type="entry name" value="TRANSCRIPTIONAL ACTIVATOR ARO80-RELATED"/>
    <property type="match status" value="1"/>
</dbReference>
<evidence type="ECO:0000313" key="4">
    <source>
        <dbReference type="EMBL" id="KAK8174188.1"/>
    </source>
</evidence>
<dbReference type="PROSITE" id="PS50048">
    <property type="entry name" value="ZN2_CY6_FUNGAL_2"/>
    <property type="match status" value="1"/>
</dbReference>
<feature type="compositionally biased region" description="Polar residues" evidence="2">
    <location>
        <begin position="710"/>
        <end position="728"/>
    </location>
</feature>
<protein>
    <recommendedName>
        <fullName evidence="3">Zn(2)-C6 fungal-type domain-containing protein</fullName>
    </recommendedName>
</protein>
<feature type="compositionally biased region" description="Polar residues" evidence="2">
    <location>
        <begin position="94"/>
        <end position="108"/>
    </location>
</feature>
<gene>
    <name evidence="4" type="ORF">IWX90DRAFT_428983</name>
</gene>
<dbReference type="PANTHER" id="PTHR31644:SF2">
    <property type="entry name" value="TRANSCRIPTIONAL ACTIVATOR ARO80-RELATED"/>
    <property type="match status" value="1"/>
</dbReference>
<feature type="region of interest" description="Disordered" evidence="2">
    <location>
        <begin position="700"/>
        <end position="728"/>
    </location>
</feature>
<feature type="compositionally biased region" description="Polar residues" evidence="2">
    <location>
        <begin position="67"/>
        <end position="85"/>
    </location>
</feature>
<evidence type="ECO:0000259" key="3">
    <source>
        <dbReference type="PROSITE" id="PS50048"/>
    </source>
</evidence>
<accession>A0ABR1Y0R9</accession>
<comment type="caution">
    <text evidence="4">The sequence shown here is derived from an EMBL/GenBank/DDBJ whole genome shotgun (WGS) entry which is preliminary data.</text>
</comment>
<dbReference type="Proteomes" id="UP001456524">
    <property type="component" value="Unassembled WGS sequence"/>
</dbReference>
<dbReference type="CDD" id="cd12148">
    <property type="entry name" value="fungal_TF_MHR"/>
    <property type="match status" value="1"/>
</dbReference>
<proteinExistence type="predicted"/>
<keyword evidence="1" id="KW-0539">Nucleus</keyword>
<dbReference type="PROSITE" id="PS00463">
    <property type="entry name" value="ZN2_CY6_FUNGAL_1"/>
    <property type="match status" value="1"/>
</dbReference>
<evidence type="ECO:0000256" key="2">
    <source>
        <dbReference type="SAM" id="MobiDB-lite"/>
    </source>
</evidence>
<keyword evidence="5" id="KW-1185">Reference proteome</keyword>
<dbReference type="InterPro" id="IPR052780">
    <property type="entry name" value="AAA_Catabolism_Regulators"/>
</dbReference>
<dbReference type="SUPFAM" id="SSF57701">
    <property type="entry name" value="Zn2/Cys6 DNA-binding domain"/>
    <property type="match status" value="1"/>
</dbReference>
<evidence type="ECO:0000256" key="1">
    <source>
        <dbReference type="ARBA" id="ARBA00023242"/>
    </source>
</evidence>
<feature type="region of interest" description="Disordered" evidence="2">
    <location>
        <begin position="27"/>
        <end position="47"/>
    </location>
</feature>
<name>A0ABR1Y0R9_9PEZI</name>